<dbReference type="GO" id="GO:0050660">
    <property type="term" value="F:flavin adenine dinucleotide binding"/>
    <property type="evidence" value="ECO:0007669"/>
    <property type="project" value="UniProtKB-UniRule"/>
</dbReference>
<feature type="region of interest" description="Disordered" evidence="21">
    <location>
        <begin position="57"/>
        <end position="115"/>
    </location>
</feature>
<gene>
    <name evidence="23" type="primary">DUS3L</name>
    <name evidence="23" type="ORF">BGZ70_001781</name>
</gene>
<feature type="compositionally biased region" description="Basic and acidic residues" evidence="21">
    <location>
        <begin position="69"/>
        <end position="79"/>
    </location>
</feature>
<dbReference type="GO" id="GO:0006397">
    <property type="term" value="P:mRNA processing"/>
    <property type="evidence" value="ECO:0007669"/>
    <property type="project" value="UniProtKB-KW"/>
</dbReference>
<evidence type="ECO:0000256" key="7">
    <source>
        <dbReference type="ARBA" id="ARBA00022694"/>
    </source>
</evidence>
<keyword evidence="8 19" id="KW-0479">Metal-binding</keyword>
<dbReference type="InterPro" id="IPR000571">
    <property type="entry name" value="Znf_CCCH"/>
</dbReference>
<feature type="domain" description="C3H1-type" evidence="22">
    <location>
        <begin position="161"/>
        <end position="186"/>
    </location>
</feature>
<feature type="zinc finger region" description="C3H1-type" evidence="19">
    <location>
        <begin position="120"/>
        <end position="148"/>
    </location>
</feature>
<comment type="catalytic activity">
    <reaction evidence="16">
        <text>a 5,6-dihydrouridine in mRNA + NAD(+) = a uridine in mRNA + NADH + H(+)</text>
        <dbReference type="Rhea" id="RHEA:69851"/>
        <dbReference type="Rhea" id="RHEA-COMP:14658"/>
        <dbReference type="Rhea" id="RHEA-COMP:17789"/>
        <dbReference type="ChEBI" id="CHEBI:15378"/>
        <dbReference type="ChEBI" id="CHEBI:57540"/>
        <dbReference type="ChEBI" id="CHEBI:57945"/>
        <dbReference type="ChEBI" id="CHEBI:65315"/>
        <dbReference type="ChEBI" id="CHEBI:74443"/>
    </reaction>
    <physiologicalReaction direction="right-to-left" evidence="16">
        <dbReference type="Rhea" id="RHEA:69853"/>
    </physiologicalReaction>
</comment>
<comment type="caution">
    <text evidence="23">The sequence shown here is derived from an EMBL/GenBank/DDBJ whole genome shotgun (WGS) entry which is preliminary data.</text>
</comment>
<feature type="compositionally biased region" description="Polar residues" evidence="21">
    <location>
        <begin position="260"/>
        <end position="290"/>
    </location>
</feature>
<dbReference type="GO" id="GO:0008270">
    <property type="term" value="F:zinc ion binding"/>
    <property type="evidence" value="ECO:0007669"/>
    <property type="project" value="UniProtKB-KW"/>
</dbReference>
<comment type="similarity">
    <text evidence="20">Belongs to the dus family. Dus3 subfamily.</text>
</comment>
<dbReference type="Gene3D" id="4.10.1000.10">
    <property type="entry name" value="Zinc finger, CCCH-type"/>
    <property type="match status" value="1"/>
</dbReference>
<evidence type="ECO:0000259" key="22">
    <source>
        <dbReference type="PROSITE" id="PS50103"/>
    </source>
</evidence>
<keyword evidence="9" id="KW-0677">Repeat</keyword>
<feature type="compositionally biased region" description="Basic and acidic residues" evidence="21">
    <location>
        <begin position="292"/>
        <end position="309"/>
    </location>
</feature>
<keyword evidence="14 20" id="KW-0520">NAD</keyword>
<dbReference type="FunFam" id="3.20.20.70:FF:000067">
    <property type="entry name" value="tRNA-dihydrouridine(47) synthase [NAD(P)(+)]"/>
    <property type="match status" value="1"/>
</dbReference>
<feature type="region of interest" description="Disordered" evidence="21">
    <location>
        <begin position="1"/>
        <end position="40"/>
    </location>
</feature>
<dbReference type="Proteomes" id="UP000738359">
    <property type="component" value="Unassembled WGS sequence"/>
</dbReference>
<keyword evidence="12 20" id="KW-0521">NADP</keyword>
<evidence type="ECO:0000256" key="11">
    <source>
        <dbReference type="ARBA" id="ARBA00022833"/>
    </source>
</evidence>
<dbReference type="GO" id="GO:0102265">
    <property type="term" value="F:tRNA-dihydrouridine47 synthase activity"/>
    <property type="evidence" value="ECO:0007669"/>
    <property type="project" value="UniProtKB-EC"/>
</dbReference>
<proteinExistence type="inferred from homology"/>
<evidence type="ECO:0000256" key="21">
    <source>
        <dbReference type="SAM" id="MobiDB-lite"/>
    </source>
</evidence>
<evidence type="ECO:0000256" key="13">
    <source>
        <dbReference type="ARBA" id="ARBA00023002"/>
    </source>
</evidence>
<keyword evidence="5 20" id="KW-0288">FMN</keyword>
<reference evidence="23" key="1">
    <citation type="journal article" date="2020" name="Fungal Divers.">
        <title>Resolving the Mortierellaceae phylogeny through synthesis of multi-gene phylogenetics and phylogenomics.</title>
        <authorList>
            <person name="Vandepol N."/>
            <person name="Liber J."/>
            <person name="Desiro A."/>
            <person name="Na H."/>
            <person name="Kennedy M."/>
            <person name="Barry K."/>
            <person name="Grigoriev I.V."/>
            <person name="Miller A.N."/>
            <person name="O'Donnell K."/>
            <person name="Stajich J.E."/>
            <person name="Bonito G."/>
        </authorList>
    </citation>
    <scope>NUCLEOTIDE SEQUENCE</scope>
    <source>
        <strain evidence="23">CK1249</strain>
    </source>
</reference>
<dbReference type="CDD" id="cd02801">
    <property type="entry name" value="DUS_like_FMN"/>
    <property type="match status" value="1"/>
</dbReference>
<keyword evidence="10 19" id="KW-0863">Zinc-finger</keyword>
<comment type="catalytic activity">
    <reaction evidence="18">
        <text>5,6-dihydrouridine(47) in tRNA + NADP(+) = uridine(47) in tRNA + NADPH + H(+)</text>
        <dbReference type="Rhea" id="RHEA:53360"/>
        <dbReference type="Rhea" id="RHEA-COMP:13539"/>
        <dbReference type="Rhea" id="RHEA-COMP:13540"/>
        <dbReference type="ChEBI" id="CHEBI:15378"/>
        <dbReference type="ChEBI" id="CHEBI:57783"/>
        <dbReference type="ChEBI" id="CHEBI:58349"/>
        <dbReference type="ChEBI" id="CHEBI:65315"/>
        <dbReference type="ChEBI" id="CHEBI:74443"/>
        <dbReference type="EC" id="1.3.1.89"/>
    </reaction>
    <physiologicalReaction direction="right-to-left" evidence="18">
        <dbReference type="Rhea" id="RHEA:53362"/>
    </physiologicalReaction>
</comment>
<comment type="catalytic activity">
    <reaction evidence="17">
        <text>a 5,6-dihydrouridine in mRNA + NADP(+) = a uridine in mRNA + NADPH + H(+)</text>
        <dbReference type="Rhea" id="RHEA:69855"/>
        <dbReference type="Rhea" id="RHEA-COMP:14658"/>
        <dbReference type="Rhea" id="RHEA-COMP:17789"/>
        <dbReference type="ChEBI" id="CHEBI:15378"/>
        <dbReference type="ChEBI" id="CHEBI:57783"/>
        <dbReference type="ChEBI" id="CHEBI:58349"/>
        <dbReference type="ChEBI" id="CHEBI:65315"/>
        <dbReference type="ChEBI" id="CHEBI:74443"/>
    </reaction>
    <physiologicalReaction direction="right-to-left" evidence="17">
        <dbReference type="Rhea" id="RHEA:69857"/>
    </physiologicalReaction>
</comment>
<evidence type="ECO:0000256" key="9">
    <source>
        <dbReference type="ARBA" id="ARBA00022737"/>
    </source>
</evidence>
<dbReference type="InterPro" id="IPR013785">
    <property type="entry name" value="Aldolase_TIM"/>
</dbReference>
<evidence type="ECO:0000313" key="24">
    <source>
        <dbReference type="Proteomes" id="UP000738359"/>
    </source>
</evidence>
<evidence type="ECO:0000313" key="23">
    <source>
        <dbReference type="EMBL" id="KAF9966618.1"/>
    </source>
</evidence>
<comment type="catalytic activity">
    <reaction evidence="15">
        <text>5,6-dihydrouridine(47) in tRNA + NAD(+) = uridine(47) in tRNA + NADH + H(+)</text>
        <dbReference type="Rhea" id="RHEA:53364"/>
        <dbReference type="Rhea" id="RHEA-COMP:13539"/>
        <dbReference type="Rhea" id="RHEA-COMP:13540"/>
        <dbReference type="ChEBI" id="CHEBI:15378"/>
        <dbReference type="ChEBI" id="CHEBI:57540"/>
        <dbReference type="ChEBI" id="CHEBI:57945"/>
        <dbReference type="ChEBI" id="CHEBI:65315"/>
        <dbReference type="ChEBI" id="CHEBI:74443"/>
        <dbReference type="EC" id="1.3.1.89"/>
    </reaction>
    <physiologicalReaction direction="right-to-left" evidence="15">
        <dbReference type="Rhea" id="RHEA:53366"/>
    </physiologicalReaction>
</comment>
<dbReference type="Gene3D" id="3.20.20.70">
    <property type="entry name" value="Aldolase class I"/>
    <property type="match status" value="1"/>
</dbReference>
<keyword evidence="11 19" id="KW-0862">Zinc</keyword>
<feature type="domain" description="C3H1-type" evidence="22">
    <location>
        <begin position="120"/>
        <end position="148"/>
    </location>
</feature>
<protein>
    <recommendedName>
        <fullName evidence="3 20">tRNA-dihydrouridine(47) synthase [NAD(P)(+)]</fullName>
        <ecNumber evidence="2 20">1.3.1.89</ecNumber>
    </recommendedName>
    <alternativeName>
        <fullName evidence="20">tRNA-dihydrouridine synthase 3</fullName>
    </alternativeName>
</protein>
<sequence>MAENQAVPAAEAAAPTATIAAPSETKETATPTYHKGIAPIKAQYLVPKAEVKKEETLAHLSEAVEAQGDEGRTGDDNHGGNDANDANDSNKRDRKDKHVKNKRKKRGGQNQDRVVTRRIEDEVQLCFKVAKGAECENGESCKFTHDIKKYLEAKDKDIGDRCVNFEKFGECHYGYKCRYLGAHMDADGRLIKDEEKMAKVGSETMNVFPHQLTIDLRSYKFDFSRSEAYLKKMADEQAEAAEARKMEEQAKKDKAMGNGASEQSPAQDVSMENQDVTMENVAEESSTAETSVAKDEKDLSELENRDVKKPRAATVQEEVTHSDTPDVRLRPCEKKKIDFRGKTYLAPLTTVGNLPFRRICKEYGVDITCGEMAMAANLVQGQKAELALLRRHKSEDIFGVQLTGNKVDVVVRACDMINQQATVDFVDLNMGCPIDLVFNAVRLWKGLLQSQGKMKRMITGMKSVLDVPVTVKFRMAIYDKKPIGTNLTNIYHGLGAALGTLHGRSRQQRYTKLADWDYISQCAAQDRGIPGTDSYMPLFGNGDILGSSDYYSHLDQHKVDGCMIGRGALMKPWIFEEIKTNRDWDISSGERFDMLKRFCDYGLEHWGSDTQGVNQTRRFLLEWQSFLHRYVPAGLLEVLPQKINDRPPAFVGRNDLETLMASPSVTDWIKISDMILGPAPEAFRFDPKHKANSTTVEG</sequence>
<evidence type="ECO:0000256" key="8">
    <source>
        <dbReference type="ARBA" id="ARBA00022723"/>
    </source>
</evidence>
<name>A0A9P6JBU9_MORAP</name>
<dbReference type="OrthoDB" id="259935at2759"/>
<keyword evidence="4 20" id="KW-0285">Flavoprotein</keyword>
<dbReference type="PROSITE" id="PS50103">
    <property type="entry name" value="ZF_C3H1"/>
    <property type="match status" value="2"/>
</dbReference>
<keyword evidence="13 20" id="KW-0560">Oxidoreductase</keyword>
<accession>A0A9P6JBU9</accession>
<evidence type="ECO:0000256" key="1">
    <source>
        <dbReference type="ARBA" id="ARBA00001917"/>
    </source>
</evidence>
<dbReference type="PANTHER" id="PTHR45846:SF1">
    <property type="entry name" value="TRNA-DIHYDROURIDINE(47) SYNTHASE [NAD(P)(+)]-LIKE"/>
    <property type="match status" value="1"/>
</dbReference>
<keyword evidence="24" id="KW-1185">Reference proteome</keyword>
<evidence type="ECO:0000256" key="10">
    <source>
        <dbReference type="ARBA" id="ARBA00022771"/>
    </source>
</evidence>
<dbReference type="InterPro" id="IPR035587">
    <property type="entry name" value="DUS-like_FMN-bd"/>
</dbReference>
<dbReference type="GO" id="GO:0003723">
    <property type="term" value="F:RNA binding"/>
    <property type="evidence" value="ECO:0007669"/>
    <property type="project" value="TreeGrafter"/>
</dbReference>
<evidence type="ECO:0000256" key="3">
    <source>
        <dbReference type="ARBA" id="ARBA00022143"/>
    </source>
</evidence>
<organism evidence="23 24">
    <name type="scientific">Mortierella alpina</name>
    <name type="common">Oleaginous fungus</name>
    <name type="synonym">Mortierella renispora</name>
    <dbReference type="NCBI Taxonomy" id="64518"/>
    <lineage>
        <taxon>Eukaryota</taxon>
        <taxon>Fungi</taxon>
        <taxon>Fungi incertae sedis</taxon>
        <taxon>Mucoromycota</taxon>
        <taxon>Mortierellomycotina</taxon>
        <taxon>Mortierellomycetes</taxon>
        <taxon>Mortierellales</taxon>
        <taxon>Mortierellaceae</taxon>
        <taxon>Mortierella</taxon>
    </lineage>
</organism>
<feature type="region of interest" description="Disordered" evidence="21">
    <location>
        <begin position="240"/>
        <end position="325"/>
    </location>
</feature>
<dbReference type="AlphaFoldDB" id="A0A9P6JBU9"/>
<evidence type="ECO:0000256" key="12">
    <source>
        <dbReference type="ARBA" id="ARBA00022857"/>
    </source>
</evidence>
<feature type="compositionally biased region" description="Low complexity" evidence="21">
    <location>
        <begin position="1"/>
        <end position="23"/>
    </location>
</feature>
<feature type="compositionally biased region" description="Basic residues" evidence="21">
    <location>
        <begin position="94"/>
        <end position="107"/>
    </location>
</feature>
<evidence type="ECO:0000256" key="16">
    <source>
        <dbReference type="ARBA" id="ARBA00048342"/>
    </source>
</evidence>
<dbReference type="PANTHER" id="PTHR45846">
    <property type="entry name" value="TRNA-DIHYDROURIDINE(47) SYNTHASE [NAD(P)(+)]-LIKE"/>
    <property type="match status" value="1"/>
</dbReference>
<dbReference type="Pfam" id="PF25585">
    <property type="entry name" value="zf-CCCH_DUS3L"/>
    <property type="match status" value="2"/>
</dbReference>
<dbReference type="EMBL" id="JAAAHY010000141">
    <property type="protein sequence ID" value="KAF9966618.1"/>
    <property type="molecule type" value="Genomic_DNA"/>
</dbReference>
<evidence type="ECO:0000256" key="17">
    <source>
        <dbReference type="ARBA" id="ARBA00049447"/>
    </source>
</evidence>
<feature type="zinc finger region" description="C3H1-type" evidence="19">
    <location>
        <begin position="161"/>
        <end position="186"/>
    </location>
</feature>
<evidence type="ECO:0000256" key="6">
    <source>
        <dbReference type="ARBA" id="ARBA00022664"/>
    </source>
</evidence>
<evidence type="ECO:0000256" key="20">
    <source>
        <dbReference type="RuleBase" id="RU291113"/>
    </source>
</evidence>
<dbReference type="EC" id="1.3.1.89" evidence="2 20"/>
<evidence type="ECO:0000256" key="14">
    <source>
        <dbReference type="ARBA" id="ARBA00023027"/>
    </source>
</evidence>
<keyword evidence="6" id="KW-0507">mRNA processing</keyword>
<evidence type="ECO:0000256" key="15">
    <source>
        <dbReference type="ARBA" id="ARBA00048266"/>
    </source>
</evidence>
<keyword evidence="7 20" id="KW-0819">tRNA processing</keyword>
<comment type="function">
    <text evidence="20">Catalyzes the synthesis of dihydrouridine, a modified base found in the D-loop of most tRNAs. Specifically modifies U47 in cytoplasmic tRNAs.</text>
</comment>
<evidence type="ECO:0000256" key="2">
    <source>
        <dbReference type="ARBA" id="ARBA00012376"/>
    </source>
</evidence>
<evidence type="ECO:0000256" key="19">
    <source>
        <dbReference type="PROSITE-ProRule" id="PRU00723"/>
    </source>
</evidence>
<evidence type="ECO:0000256" key="18">
    <source>
        <dbReference type="ARBA" id="ARBA00049513"/>
    </source>
</evidence>
<evidence type="ECO:0000256" key="5">
    <source>
        <dbReference type="ARBA" id="ARBA00022643"/>
    </source>
</evidence>
<dbReference type="SUPFAM" id="SSF51395">
    <property type="entry name" value="FMN-linked oxidoreductases"/>
    <property type="match status" value="1"/>
</dbReference>
<evidence type="ECO:0000256" key="4">
    <source>
        <dbReference type="ARBA" id="ARBA00022630"/>
    </source>
</evidence>
<comment type="cofactor">
    <cofactor evidence="1 20">
        <name>FMN</name>
        <dbReference type="ChEBI" id="CHEBI:58210"/>
    </cofactor>
</comment>
<feature type="compositionally biased region" description="Basic and acidic residues" evidence="21">
    <location>
        <begin position="240"/>
        <end position="255"/>
    </location>
</feature>
<dbReference type="Pfam" id="PF01207">
    <property type="entry name" value="Dus"/>
    <property type="match status" value="1"/>
</dbReference>